<evidence type="ECO:0008006" key="4">
    <source>
        <dbReference type="Google" id="ProtNLM"/>
    </source>
</evidence>
<accession>A0ABX0Y4N4</accession>
<evidence type="ECO:0000256" key="1">
    <source>
        <dbReference type="SAM" id="SignalP"/>
    </source>
</evidence>
<protein>
    <recommendedName>
        <fullName evidence="4">Galactose oxidase</fullName>
    </recommendedName>
</protein>
<organism evidence="2 3">
    <name type="scientific">Planosporangium thailandense</name>
    <dbReference type="NCBI Taxonomy" id="765197"/>
    <lineage>
        <taxon>Bacteria</taxon>
        <taxon>Bacillati</taxon>
        <taxon>Actinomycetota</taxon>
        <taxon>Actinomycetes</taxon>
        <taxon>Micromonosporales</taxon>
        <taxon>Micromonosporaceae</taxon>
        <taxon>Planosporangium</taxon>
    </lineage>
</organism>
<dbReference type="SUPFAM" id="SSF50939">
    <property type="entry name" value="Sialidases"/>
    <property type="match status" value="1"/>
</dbReference>
<evidence type="ECO:0000313" key="2">
    <source>
        <dbReference type="EMBL" id="NJC73367.1"/>
    </source>
</evidence>
<dbReference type="RefSeq" id="WP_167928273.1">
    <property type="nucleotide sequence ID" value="NZ_JAATVY010000029.1"/>
</dbReference>
<sequence>MLVALVAAGSLTACSPAPSPTPRLTPTWHPVSLPVPPGRRAVIGDFTVCAGGWFAVGGVVSGDGTSAPAAWTSHDGGDWTPLPVRPASYYGERAVFSSVACRDRGSTVDVVAVGAANGGAHGNPRTATWRGDGSGIAETPAPFELYGGPDAVTVGRVAAGPRGFLVVGGRVSPGTSLAGAATWYSRDGDTFTLVDSDPVLGSAVSAATSAADATAVPDGWLVVGSVTPAGAPAANRDPGAWYSADGVSWRREAVPRNTAGGTAADDETLTRVTPWHGGALALGVHGNRFGAWLRATTGGGSWRSGGRFGAFTGTGVPAITGLAAGRGSVFAGGCDGATYRLWASQDGMSWREVRLPAAMDQGGSRVLLVAAGGGRLAVAAGGDAGVRIWLTAEPAAR</sequence>
<dbReference type="Proteomes" id="UP000722989">
    <property type="component" value="Unassembled WGS sequence"/>
</dbReference>
<keyword evidence="1" id="KW-0732">Signal</keyword>
<proteinExistence type="predicted"/>
<feature type="chain" id="PRO_5046167940" description="Galactose oxidase" evidence="1">
    <location>
        <begin position="20"/>
        <end position="397"/>
    </location>
</feature>
<keyword evidence="3" id="KW-1185">Reference proteome</keyword>
<feature type="signal peptide" evidence="1">
    <location>
        <begin position="1"/>
        <end position="19"/>
    </location>
</feature>
<name>A0ABX0Y4N4_9ACTN</name>
<reference evidence="2 3" key="1">
    <citation type="submission" date="2020-03" db="EMBL/GenBank/DDBJ databases">
        <title>WGS of the type strain of Planosporangium spp.</title>
        <authorList>
            <person name="Thawai C."/>
        </authorList>
    </citation>
    <scope>NUCLEOTIDE SEQUENCE [LARGE SCALE GENOMIC DNA]</scope>
    <source>
        <strain evidence="2 3">TBRC 5610</strain>
    </source>
</reference>
<gene>
    <name evidence="2" type="ORF">HC031_27130</name>
</gene>
<dbReference type="InterPro" id="IPR036278">
    <property type="entry name" value="Sialidase_sf"/>
</dbReference>
<dbReference type="EMBL" id="JAATVY010000029">
    <property type="protein sequence ID" value="NJC73367.1"/>
    <property type="molecule type" value="Genomic_DNA"/>
</dbReference>
<evidence type="ECO:0000313" key="3">
    <source>
        <dbReference type="Proteomes" id="UP000722989"/>
    </source>
</evidence>
<comment type="caution">
    <text evidence="2">The sequence shown here is derived from an EMBL/GenBank/DDBJ whole genome shotgun (WGS) entry which is preliminary data.</text>
</comment>